<gene>
    <name evidence="1" type="ORF">NS506_03538</name>
    <name evidence="2" type="ORF">NSK11_contig00312-0001</name>
</gene>
<dbReference type="GeneID" id="93375871"/>
<dbReference type="RefSeq" id="WP_052087131.1">
    <property type="nucleotide sequence ID" value="NZ_AP017900.1"/>
</dbReference>
<reference evidence="1 4" key="3">
    <citation type="submission" date="2016-10" db="EMBL/GenBank/DDBJ databases">
        <title>Genome sequence of Nocardia seriolae strain EM150506, isolated from Anguila japonica.</title>
        <authorList>
            <person name="Han H.-J."/>
        </authorList>
    </citation>
    <scope>NUCLEOTIDE SEQUENCE [LARGE SCALE GENOMIC DNA]</scope>
    <source>
        <strain evidence="1 4">EM150506</strain>
    </source>
</reference>
<keyword evidence="3" id="KW-1185">Reference proteome</keyword>
<accession>A0A0B8NT86</accession>
<evidence type="ECO:0000313" key="3">
    <source>
        <dbReference type="Proteomes" id="UP000037179"/>
    </source>
</evidence>
<dbReference type="Proteomes" id="UP000037179">
    <property type="component" value="Unassembled WGS sequence"/>
</dbReference>
<dbReference type="Gene3D" id="3.40.50.300">
    <property type="entry name" value="P-loop containing nucleotide triphosphate hydrolases"/>
    <property type="match status" value="1"/>
</dbReference>
<protein>
    <recommendedName>
        <fullName evidence="5">ATP-binding protein</fullName>
    </recommendedName>
</protein>
<organism evidence="2 3">
    <name type="scientific">Nocardia seriolae</name>
    <dbReference type="NCBI Taxonomy" id="37332"/>
    <lineage>
        <taxon>Bacteria</taxon>
        <taxon>Bacillati</taxon>
        <taxon>Actinomycetota</taxon>
        <taxon>Actinomycetes</taxon>
        <taxon>Mycobacteriales</taxon>
        <taxon>Nocardiaceae</taxon>
        <taxon>Nocardia</taxon>
    </lineage>
</organism>
<dbReference type="EMBL" id="BBYQ01000312">
    <property type="protein sequence ID" value="GAP33520.1"/>
    <property type="molecule type" value="Genomic_DNA"/>
</dbReference>
<reference evidence="2 3" key="2">
    <citation type="journal article" date="2016" name="Genome Announc.">
        <title>Draft Genome Sequence of Erythromycin- and Oxytetracycline-Sensitive Nocardia seriolae Strain U-1 (NBRC 110359).</title>
        <authorList>
            <person name="Imajoh M."/>
            <person name="Sukeda M."/>
            <person name="Shimizu M."/>
            <person name="Yamane J."/>
            <person name="Ohnishi K."/>
            <person name="Oshima S."/>
        </authorList>
    </citation>
    <scope>NUCLEOTIDE SEQUENCE [LARGE SCALE GENOMIC DNA]</scope>
    <source>
        <strain evidence="2 3">U-1</strain>
    </source>
</reference>
<dbReference type="OrthoDB" id="198115at2"/>
<reference evidence="3" key="1">
    <citation type="submission" date="2015-07" db="EMBL/GenBank/DDBJ databases">
        <title>Nocardia seriolae U-1 whole genome shotgun sequence.</title>
        <authorList>
            <person name="Imajoh M."/>
            <person name="Fukumoto Y."/>
            <person name="Sukeda M."/>
            <person name="Yamane J."/>
            <person name="Yamasaki K."/>
            <person name="Shimizu M."/>
            <person name="Ohnishi K."/>
            <person name="Oshima S."/>
        </authorList>
    </citation>
    <scope>NUCLEOTIDE SEQUENCE [LARGE SCALE GENOMIC DNA]</scope>
    <source>
        <strain evidence="3">U-1</strain>
    </source>
</reference>
<evidence type="ECO:0000313" key="4">
    <source>
        <dbReference type="Proteomes" id="UP000180166"/>
    </source>
</evidence>
<dbReference type="Pfam" id="PF13671">
    <property type="entry name" value="AAA_33"/>
    <property type="match status" value="1"/>
</dbReference>
<evidence type="ECO:0008006" key="5">
    <source>
        <dbReference type="Google" id="ProtNLM"/>
    </source>
</evidence>
<proteinExistence type="predicted"/>
<evidence type="ECO:0000313" key="1">
    <source>
        <dbReference type="EMBL" id="APA97590.1"/>
    </source>
</evidence>
<dbReference type="KEGG" id="nsr:NS506_03538"/>
<sequence length="209" mass="22756">MSSAAQPTDKARSSNTRRTLESALDLIAADARSGVTFVGGFPASGKSTASIYLASAIDAIVIDKDAFAASLEESVMTELTGDPYDRDSDMYARIVKPHIYQAVIHQALLISQRVPVIVDAPLIGHIRSAARQRTPLADHLTATAVPAALSVRTIWISAHPNQIRQRMTRRGEPRDTARLSDWHTYCSEVLDSGVEADARTVVDYVIRND</sequence>
<evidence type="ECO:0000313" key="2">
    <source>
        <dbReference type="EMBL" id="GAP33520.1"/>
    </source>
</evidence>
<dbReference type="EMBL" id="CP017839">
    <property type="protein sequence ID" value="APA97590.1"/>
    <property type="molecule type" value="Genomic_DNA"/>
</dbReference>
<dbReference type="InterPro" id="IPR027417">
    <property type="entry name" value="P-loop_NTPase"/>
</dbReference>
<dbReference type="Proteomes" id="UP000180166">
    <property type="component" value="Chromosome"/>
</dbReference>
<dbReference type="AlphaFoldDB" id="A0A0B8NT86"/>
<name>A0A0B8NT86_9NOCA</name>
<dbReference type="SUPFAM" id="SSF52540">
    <property type="entry name" value="P-loop containing nucleoside triphosphate hydrolases"/>
    <property type="match status" value="1"/>
</dbReference>